<dbReference type="GO" id="GO:0016491">
    <property type="term" value="F:oxidoreductase activity"/>
    <property type="evidence" value="ECO:0007669"/>
    <property type="project" value="InterPro"/>
</dbReference>
<dbReference type="InterPro" id="IPR018713">
    <property type="entry name" value="MPAB/Lcp_cat_dom"/>
</dbReference>
<dbReference type="EMBL" id="FNOK01000090">
    <property type="protein sequence ID" value="SDZ52776.1"/>
    <property type="molecule type" value="Genomic_DNA"/>
</dbReference>
<dbReference type="PANTHER" id="PTHR36151:SF3">
    <property type="entry name" value="ER-BOUND OXYGENASE MPAB_MPAB'_RUBBER OXYGENASE CATALYTIC DOMAIN-CONTAINING PROTEIN"/>
    <property type="match status" value="1"/>
</dbReference>
<evidence type="ECO:0000313" key="3">
    <source>
        <dbReference type="Proteomes" id="UP000199529"/>
    </source>
</evidence>
<proteinExistence type="predicted"/>
<dbReference type="RefSeq" id="WP_093278374.1">
    <property type="nucleotide sequence ID" value="NZ_FNOK01000090.1"/>
</dbReference>
<dbReference type="OrthoDB" id="108890at2"/>
<accession>A0A1H3TRG5</accession>
<feature type="domain" description="ER-bound oxygenase mpaB/mpaB'/Rubber oxygenase catalytic" evidence="1">
    <location>
        <begin position="14"/>
        <end position="228"/>
    </location>
</feature>
<reference evidence="3" key="1">
    <citation type="submission" date="2016-10" db="EMBL/GenBank/DDBJ databases">
        <authorList>
            <person name="Varghese N."/>
            <person name="Submissions S."/>
        </authorList>
    </citation>
    <scope>NUCLEOTIDE SEQUENCE [LARGE SCALE GENOMIC DNA]</scope>
    <source>
        <strain evidence="3">CGMCC 4.3530</strain>
    </source>
</reference>
<gene>
    <name evidence="2" type="ORF">SAMN05216215_109015</name>
</gene>
<evidence type="ECO:0000259" key="1">
    <source>
        <dbReference type="Pfam" id="PF09995"/>
    </source>
</evidence>
<dbReference type="Pfam" id="PF09995">
    <property type="entry name" value="MPAB_Lcp_cat"/>
    <property type="match status" value="1"/>
</dbReference>
<keyword evidence="3" id="KW-1185">Reference proteome</keyword>
<dbReference type="PANTHER" id="PTHR36151">
    <property type="entry name" value="BLR2777 PROTEIN"/>
    <property type="match status" value="1"/>
</dbReference>
<organism evidence="2 3">
    <name type="scientific">Saccharopolyspora shandongensis</name>
    <dbReference type="NCBI Taxonomy" id="418495"/>
    <lineage>
        <taxon>Bacteria</taxon>
        <taxon>Bacillati</taxon>
        <taxon>Actinomycetota</taxon>
        <taxon>Actinomycetes</taxon>
        <taxon>Pseudonocardiales</taxon>
        <taxon>Pseudonocardiaceae</taxon>
        <taxon>Saccharopolyspora</taxon>
    </lineage>
</organism>
<dbReference type="AlphaFoldDB" id="A0A1H3TRG5"/>
<name>A0A1H3TRG5_9PSEU</name>
<sequence length="280" mass="31139">MRDEGLFGPQTVTWQLHADPAMWIAGICSLYLQALHPRAVAAVVQNSRFREDPLGRLMRTGNFVATTTYGTTAEAESAGERVRRVHRMLSATDPGTGAEIRLDDPDLLRWVHCAEVASFAGVVRRAGFPLTDAQLDRYFDEQRRAVALVGLDPAEVPGSTRAMAEYFERIRPELQRTADSDLVYDFLHRPFAPWWLLPVNLGYLPLGHLAYSVLPGWARKLHGRPAYPPPVVAAGLCGFRTTGLAVPDQLRFRYPGDHVQRAVDRLGKTAMPSIKTLAQL</sequence>
<dbReference type="STRING" id="418495.SAMN05216215_109015"/>
<dbReference type="Proteomes" id="UP000199529">
    <property type="component" value="Unassembled WGS sequence"/>
</dbReference>
<protein>
    <submittedName>
        <fullName evidence="2">Uncharacterized conserved protein, DUF2236 family</fullName>
    </submittedName>
</protein>
<evidence type="ECO:0000313" key="2">
    <source>
        <dbReference type="EMBL" id="SDZ52776.1"/>
    </source>
</evidence>